<feature type="transmembrane region" description="Helical" evidence="1">
    <location>
        <begin position="60"/>
        <end position="78"/>
    </location>
</feature>
<reference evidence="8 9" key="1">
    <citation type="journal article" date="2014" name="Front. Microbiol.">
        <title>Population and genomic analysis of the genus Halorubrum.</title>
        <authorList>
            <person name="Fullmer M.S."/>
            <person name="Soucy S.M."/>
            <person name="Swithers K.S."/>
            <person name="Makkay A.M."/>
            <person name="Wheeler R."/>
            <person name="Ventosa A."/>
            <person name="Gogarten J.P."/>
            <person name="Papke R.T."/>
        </authorList>
    </citation>
    <scope>NUCLEOTIDE SEQUENCE [LARGE SCALE GENOMIC DNA]</scope>
    <source>
        <strain evidence="7 12">Ec15</strain>
        <strain evidence="6 11">G37</strain>
        <strain evidence="5 8">Ga2p</strain>
        <strain evidence="3 9">Ga36</strain>
        <strain evidence="4 10">LD3</strain>
    </source>
</reference>
<name>A0A256K500_HALEZ</name>
<feature type="transmembrane region" description="Helical" evidence="1">
    <location>
        <begin position="143"/>
        <end position="163"/>
    </location>
</feature>
<evidence type="ECO:0000313" key="8">
    <source>
        <dbReference type="Proteomes" id="UP000215607"/>
    </source>
</evidence>
<dbReference type="EMBL" id="NHPD01000005">
    <property type="protein sequence ID" value="OYR75923.1"/>
    <property type="molecule type" value="Genomic_DNA"/>
</dbReference>
<dbReference type="EMBL" id="NHOZ01000126">
    <property type="protein sequence ID" value="OYR61380.1"/>
    <property type="molecule type" value="Genomic_DNA"/>
</dbReference>
<evidence type="ECO:0000313" key="12">
    <source>
        <dbReference type="Proteomes" id="UP000216925"/>
    </source>
</evidence>
<evidence type="ECO:0000313" key="9">
    <source>
        <dbReference type="Proteomes" id="UP000215731"/>
    </source>
</evidence>
<evidence type="ECO:0000259" key="2">
    <source>
        <dbReference type="Pfam" id="PF02517"/>
    </source>
</evidence>
<dbReference type="Proteomes" id="UP000215607">
    <property type="component" value="Unassembled WGS sequence"/>
</dbReference>
<evidence type="ECO:0000256" key="1">
    <source>
        <dbReference type="SAM" id="Phobius"/>
    </source>
</evidence>
<dbReference type="Pfam" id="PF02517">
    <property type="entry name" value="Rce1-like"/>
    <property type="match status" value="1"/>
</dbReference>
<dbReference type="Proteomes" id="UP000216758">
    <property type="component" value="Unassembled WGS sequence"/>
</dbReference>
<dbReference type="GO" id="GO:0008237">
    <property type="term" value="F:metallopeptidase activity"/>
    <property type="evidence" value="ECO:0007669"/>
    <property type="project" value="UniProtKB-KW"/>
</dbReference>
<keyword evidence="1" id="KW-1133">Transmembrane helix</keyword>
<dbReference type="GO" id="GO:0004175">
    <property type="term" value="F:endopeptidase activity"/>
    <property type="evidence" value="ECO:0007669"/>
    <property type="project" value="UniProtKB-ARBA"/>
</dbReference>
<evidence type="ECO:0000313" key="3">
    <source>
        <dbReference type="EMBL" id="OYR61380.1"/>
    </source>
</evidence>
<evidence type="ECO:0000313" key="5">
    <source>
        <dbReference type="EMBL" id="OYR67076.1"/>
    </source>
</evidence>
<evidence type="ECO:0000313" key="7">
    <source>
        <dbReference type="EMBL" id="OYR75923.1"/>
    </source>
</evidence>
<dbReference type="GO" id="GO:0006508">
    <property type="term" value="P:proteolysis"/>
    <property type="evidence" value="ECO:0007669"/>
    <property type="project" value="UniProtKB-KW"/>
</dbReference>
<feature type="transmembrane region" description="Helical" evidence="1">
    <location>
        <begin position="16"/>
        <end position="40"/>
    </location>
</feature>
<dbReference type="AlphaFoldDB" id="A0A256K500"/>
<proteinExistence type="predicted"/>
<feature type="domain" description="CAAX prenyl protease 2/Lysostaphin resistance protein A-like" evidence="2">
    <location>
        <begin position="145"/>
        <end position="231"/>
    </location>
</feature>
<organism evidence="7 12">
    <name type="scientific">Halorubrum ezzemoulense</name>
    <name type="common">Halorubrum chaoviator</name>
    <dbReference type="NCBI Taxonomy" id="337243"/>
    <lineage>
        <taxon>Archaea</taxon>
        <taxon>Methanobacteriati</taxon>
        <taxon>Methanobacteriota</taxon>
        <taxon>Stenosarchaea group</taxon>
        <taxon>Halobacteria</taxon>
        <taxon>Halobacteriales</taxon>
        <taxon>Haloferacaceae</taxon>
        <taxon>Halorubrum</taxon>
    </lineage>
</organism>
<dbReference type="InterPro" id="IPR003675">
    <property type="entry name" value="Rce1/LyrA-like_dom"/>
</dbReference>
<evidence type="ECO:0000313" key="6">
    <source>
        <dbReference type="EMBL" id="OYR69711.1"/>
    </source>
</evidence>
<keyword evidence="7" id="KW-0482">Metalloprotease</keyword>
<dbReference type="EMBL" id="NHPA01000046">
    <property type="protein sequence ID" value="OYR67076.1"/>
    <property type="molecule type" value="Genomic_DNA"/>
</dbReference>
<comment type="caution">
    <text evidence="7">The sequence shown here is derived from an EMBL/GenBank/DDBJ whole genome shotgun (WGS) entry which is preliminary data.</text>
</comment>
<feature type="transmembrane region" description="Helical" evidence="1">
    <location>
        <begin position="183"/>
        <end position="211"/>
    </location>
</feature>
<evidence type="ECO:0000313" key="11">
    <source>
        <dbReference type="Proteomes" id="UP000216758"/>
    </source>
</evidence>
<reference evidence="7" key="2">
    <citation type="submission" date="2017-05" db="EMBL/GenBank/DDBJ databases">
        <authorList>
            <person name="Song R."/>
            <person name="Chenine A.L."/>
            <person name="Ruprecht R.M."/>
        </authorList>
    </citation>
    <scope>NUCLEOTIDE SEQUENCE</scope>
    <source>
        <strain evidence="7">Ec15</strain>
        <strain evidence="6">G37</strain>
        <strain evidence="5">Ga2p</strain>
        <strain evidence="3">Ga36</strain>
        <strain evidence="4">LD3</strain>
    </source>
</reference>
<dbReference type="Proteomes" id="UP000216409">
    <property type="component" value="Unassembled WGS sequence"/>
</dbReference>
<keyword evidence="1" id="KW-0812">Transmembrane</keyword>
<keyword evidence="7" id="KW-0378">Hydrolase</keyword>
<dbReference type="Proteomes" id="UP000216925">
    <property type="component" value="Unassembled WGS sequence"/>
</dbReference>
<sequence>MGTRSNVARPDTGVKGVFLSVGSAGVLTALGVIAAFASVIVVDPLFGTIRTEWEPFGELLQNYIVQPGFGLIAACYIWRRDDYNPLDRIQTPSVEGIAWIGLIPIGYEMAVRVVTPLLPILGLSHGAHDGTATWQVLLQHPEIIVPGLVIMFGVMAPMEEILYRGVVHDALEPAIGSPGRVVIGGLLFGVMHLFLSGGIVSMLLTSIFGVLAASAYERSKNLTVPIMAHAGHWLVFTAI</sequence>
<evidence type="ECO:0000313" key="4">
    <source>
        <dbReference type="EMBL" id="OYR61878.1"/>
    </source>
</evidence>
<protein>
    <submittedName>
        <fullName evidence="7">CPBP family intramembrane metalloprotease</fullName>
    </submittedName>
</protein>
<keyword evidence="1" id="KW-0472">Membrane</keyword>
<accession>A0A256K500</accession>
<evidence type="ECO:0000313" key="10">
    <source>
        <dbReference type="Proteomes" id="UP000216409"/>
    </source>
</evidence>
<dbReference type="EMBL" id="NHPB01000061">
    <property type="protein sequence ID" value="OYR69711.1"/>
    <property type="molecule type" value="Genomic_DNA"/>
</dbReference>
<dbReference type="OrthoDB" id="275779at2157"/>
<dbReference type="GO" id="GO:0080120">
    <property type="term" value="P:CAAX-box protein maturation"/>
    <property type="evidence" value="ECO:0007669"/>
    <property type="project" value="UniProtKB-ARBA"/>
</dbReference>
<dbReference type="Proteomes" id="UP000215731">
    <property type="component" value="Unassembled WGS sequence"/>
</dbReference>
<keyword evidence="7" id="KW-0645">Protease</keyword>
<dbReference type="EMBL" id="NHOW01000075">
    <property type="protein sequence ID" value="OYR61878.1"/>
    <property type="molecule type" value="Genomic_DNA"/>
</dbReference>
<gene>
    <name evidence="7" type="ORF">DJ76_00745</name>
    <name evidence="6" type="ORF">DJ78_10515</name>
    <name evidence="5" type="ORF">DJ79_09870</name>
    <name evidence="3" type="ORF">DJ80_12715</name>
    <name evidence="4" type="ORF">DJ83_06760</name>
</gene>